<evidence type="ECO:0000256" key="8">
    <source>
        <dbReference type="HAMAP-Rule" id="MF_01161"/>
    </source>
</evidence>
<dbReference type="AlphaFoldDB" id="A0AAT9GGV3"/>
<dbReference type="InterPro" id="IPR014729">
    <property type="entry name" value="Rossmann-like_a/b/a_fold"/>
</dbReference>
<evidence type="ECO:0000256" key="6">
    <source>
        <dbReference type="ARBA" id="ARBA00022840"/>
    </source>
</evidence>
<keyword evidence="5 8" id="KW-0547">Nucleotide-binding</keyword>
<evidence type="ECO:0000256" key="2">
    <source>
        <dbReference type="ARBA" id="ARBA00022490"/>
    </source>
</evidence>
<proteinExistence type="inferred from homology"/>
<dbReference type="InterPro" id="IPR011063">
    <property type="entry name" value="TilS/TtcA_N"/>
</dbReference>
<gene>
    <name evidence="8 10" type="primary">tilS</name>
    <name evidence="10" type="ORF">KACHI17_06200</name>
</gene>
<dbReference type="NCBIfam" id="TIGR02433">
    <property type="entry name" value="lysidine_TilS_C"/>
    <property type="match status" value="1"/>
</dbReference>
<feature type="binding site" evidence="8">
    <location>
        <begin position="30"/>
        <end position="35"/>
    </location>
    <ligand>
        <name>ATP</name>
        <dbReference type="ChEBI" id="CHEBI:30616"/>
    </ligand>
</feature>
<dbReference type="SUPFAM" id="SSF52402">
    <property type="entry name" value="Adenine nucleotide alpha hydrolases-like"/>
    <property type="match status" value="1"/>
</dbReference>
<comment type="domain">
    <text evidence="8">The N-terminal region contains the highly conserved SGGXDS motif, predicted to be a P-loop motif involved in ATP binding.</text>
</comment>
<evidence type="ECO:0000313" key="10">
    <source>
        <dbReference type="EMBL" id="BFG69739.1"/>
    </source>
</evidence>
<dbReference type="InterPro" id="IPR012795">
    <property type="entry name" value="tRNA_Ile_lys_synt_N"/>
</dbReference>
<keyword evidence="2 8" id="KW-0963">Cytoplasm</keyword>
<dbReference type="Gene3D" id="3.40.50.620">
    <property type="entry name" value="HUPs"/>
    <property type="match status" value="1"/>
</dbReference>
<dbReference type="EC" id="6.3.4.19" evidence="8"/>
<evidence type="ECO:0000256" key="5">
    <source>
        <dbReference type="ARBA" id="ARBA00022741"/>
    </source>
</evidence>
<evidence type="ECO:0000256" key="4">
    <source>
        <dbReference type="ARBA" id="ARBA00022694"/>
    </source>
</evidence>
<dbReference type="EMBL" id="AP029612">
    <property type="protein sequence ID" value="BFG69739.1"/>
    <property type="molecule type" value="Genomic_DNA"/>
</dbReference>
<evidence type="ECO:0000259" key="9">
    <source>
        <dbReference type="SMART" id="SM00977"/>
    </source>
</evidence>
<dbReference type="PANTHER" id="PTHR43033:SF1">
    <property type="entry name" value="TRNA(ILE)-LYSIDINE SYNTHASE-RELATED"/>
    <property type="match status" value="1"/>
</dbReference>
<comment type="similarity">
    <text evidence="8">Belongs to the tRNA(Ile)-lysidine synthase family.</text>
</comment>
<evidence type="ECO:0000256" key="1">
    <source>
        <dbReference type="ARBA" id="ARBA00004496"/>
    </source>
</evidence>
<dbReference type="GO" id="GO:0032267">
    <property type="term" value="F:tRNA(Ile)-lysidine synthase activity"/>
    <property type="evidence" value="ECO:0007669"/>
    <property type="project" value="UniProtKB-EC"/>
</dbReference>
<comment type="function">
    <text evidence="8">Ligates lysine onto the cytidine present at position 34 of the AUA codon-specific tRNA(Ile) that contains the anticodon CAU, in an ATP-dependent manner. Cytidine is converted to lysidine, thus changing the amino acid specificity of the tRNA from methionine to isoleucine.</text>
</comment>
<dbReference type="PANTHER" id="PTHR43033">
    <property type="entry name" value="TRNA(ILE)-LYSIDINE SYNTHASE-RELATED"/>
    <property type="match status" value="1"/>
</dbReference>
<keyword evidence="3 8" id="KW-0436">Ligase</keyword>
<dbReference type="InterPro" id="IPR012094">
    <property type="entry name" value="tRNA_Ile_lys_synt"/>
</dbReference>
<reference evidence="10" key="1">
    <citation type="submission" date="2024-02" db="EMBL/GenBank/DDBJ databases">
        <title>Sediminibacterium planktonica sp. nov. and Sediminibacterium longus sp. nov., isolated from surface lake and river water.</title>
        <authorList>
            <person name="Watanabe K."/>
            <person name="Takemine S."/>
            <person name="Ishii Y."/>
            <person name="Ogata Y."/>
            <person name="Shindo C."/>
            <person name="Suda W."/>
        </authorList>
    </citation>
    <scope>NUCLEOTIDE SEQUENCE</scope>
    <source>
        <strain evidence="10">KACHI17</strain>
    </source>
</reference>
<sequence>MNLLQRFQQSLGTRFPWLSTTHVQLVVAVSGGLDSVVLTHLLKSSGFDLMIAHVNFQLREQESDRDEAFVREMATKWQLPVHVTHFETKQFAEQHKLSTQEAARVLRYEWFESLRQQLIKDHSKKVLVVTAHHADDNNETVLMNLFRGTGLSGLTGINHYRPEQALIRPLLPFTKQQLQEHASAEGLKYVEDSSNLQDDYTRNFFRNQVLPMIRTKYPAADENLQHTILRLKEAYQLYEAGLQTQLKKLLRFKGEEVSIPVLAWKKANPLATISYELLKPYGFTPAQTFEAIKLLDAENGSVLYSETHRLIKNRNHMIVSPVNTTKGSILLIDENTDKVQAESFKLTIQQHMDLQIRSNSDEALIDQDELRYPLILRKWKTGDYFYPLGMMKKKKLSRFFIDQKLSLTDKEKVWVLESDKRIVWVLGCRIDHRFRIKPSTKKGILFRYEK</sequence>
<dbReference type="SMART" id="SM00977">
    <property type="entry name" value="TilS_C"/>
    <property type="match status" value="1"/>
</dbReference>
<dbReference type="RefSeq" id="WP_353550047.1">
    <property type="nucleotide sequence ID" value="NZ_AP029612.1"/>
</dbReference>
<dbReference type="Pfam" id="PF11734">
    <property type="entry name" value="TilS_C"/>
    <property type="match status" value="1"/>
</dbReference>
<comment type="subcellular location">
    <subcellularLocation>
        <location evidence="1 8">Cytoplasm</location>
    </subcellularLocation>
</comment>
<keyword evidence="4 8" id="KW-0819">tRNA processing</keyword>
<protein>
    <recommendedName>
        <fullName evidence="8">tRNA(Ile)-lysidine synthase</fullName>
        <ecNumber evidence="8">6.3.4.19</ecNumber>
    </recommendedName>
    <alternativeName>
        <fullName evidence="8">tRNA(Ile)-2-lysyl-cytidine synthase</fullName>
    </alternativeName>
    <alternativeName>
        <fullName evidence="8">tRNA(Ile)-lysidine synthetase</fullName>
    </alternativeName>
</protein>
<dbReference type="InterPro" id="IPR012796">
    <property type="entry name" value="Lysidine-tRNA-synth_C"/>
</dbReference>
<dbReference type="NCBIfam" id="TIGR02432">
    <property type="entry name" value="lysidine_TilS_N"/>
    <property type="match status" value="1"/>
</dbReference>
<dbReference type="Pfam" id="PF01171">
    <property type="entry name" value="ATP_bind_3"/>
    <property type="match status" value="1"/>
</dbReference>
<dbReference type="CDD" id="cd01992">
    <property type="entry name" value="TilS_N"/>
    <property type="match status" value="1"/>
</dbReference>
<evidence type="ECO:0000256" key="7">
    <source>
        <dbReference type="ARBA" id="ARBA00048539"/>
    </source>
</evidence>
<feature type="domain" description="Lysidine-tRNA(Ile) synthetase C-terminal" evidence="9">
    <location>
        <begin position="374"/>
        <end position="446"/>
    </location>
</feature>
<dbReference type="HAMAP" id="MF_01161">
    <property type="entry name" value="tRNA_Ile_lys_synt"/>
    <property type="match status" value="1"/>
</dbReference>
<organism evidence="10">
    <name type="scientific">Sediminibacterium sp. KACHI17</name>
    <dbReference type="NCBI Taxonomy" id="1751071"/>
    <lineage>
        <taxon>Bacteria</taxon>
        <taxon>Pseudomonadati</taxon>
        <taxon>Bacteroidota</taxon>
        <taxon>Chitinophagia</taxon>
        <taxon>Chitinophagales</taxon>
        <taxon>Chitinophagaceae</taxon>
        <taxon>Sediminibacterium</taxon>
    </lineage>
</organism>
<dbReference type="GO" id="GO:0005524">
    <property type="term" value="F:ATP binding"/>
    <property type="evidence" value="ECO:0007669"/>
    <property type="project" value="UniProtKB-UniRule"/>
</dbReference>
<dbReference type="GO" id="GO:0006400">
    <property type="term" value="P:tRNA modification"/>
    <property type="evidence" value="ECO:0007669"/>
    <property type="project" value="UniProtKB-UniRule"/>
</dbReference>
<accession>A0AAT9GGV3</accession>
<keyword evidence="6 8" id="KW-0067">ATP-binding</keyword>
<dbReference type="SUPFAM" id="SSF56037">
    <property type="entry name" value="PheT/TilS domain"/>
    <property type="match status" value="1"/>
</dbReference>
<evidence type="ECO:0000256" key="3">
    <source>
        <dbReference type="ARBA" id="ARBA00022598"/>
    </source>
</evidence>
<dbReference type="GO" id="GO:0005737">
    <property type="term" value="C:cytoplasm"/>
    <property type="evidence" value="ECO:0007669"/>
    <property type="project" value="UniProtKB-SubCell"/>
</dbReference>
<name>A0AAT9GGV3_9BACT</name>
<comment type="catalytic activity">
    <reaction evidence="7 8">
        <text>cytidine(34) in tRNA(Ile2) + L-lysine + ATP = lysidine(34) in tRNA(Ile2) + AMP + diphosphate + H(+)</text>
        <dbReference type="Rhea" id="RHEA:43744"/>
        <dbReference type="Rhea" id="RHEA-COMP:10625"/>
        <dbReference type="Rhea" id="RHEA-COMP:10670"/>
        <dbReference type="ChEBI" id="CHEBI:15378"/>
        <dbReference type="ChEBI" id="CHEBI:30616"/>
        <dbReference type="ChEBI" id="CHEBI:32551"/>
        <dbReference type="ChEBI" id="CHEBI:33019"/>
        <dbReference type="ChEBI" id="CHEBI:82748"/>
        <dbReference type="ChEBI" id="CHEBI:83665"/>
        <dbReference type="ChEBI" id="CHEBI:456215"/>
        <dbReference type="EC" id="6.3.4.19"/>
    </reaction>
</comment>